<evidence type="ECO:0000256" key="1">
    <source>
        <dbReference type="SAM" id="Phobius"/>
    </source>
</evidence>
<reference evidence="3" key="1">
    <citation type="journal article" date="2019" name="Int. J. Syst. Evol. Microbiol.">
        <title>The Global Catalogue of Microorganisms (GCM) 10K type strain sequencing project: providing services to taxonomists for standard genome sequencing and annotation.</title>
        <authorList>
            <consortium name="The Broad Institute Genomics Platform"/>
            <consortium name="The Broad Institute Genome Sequencing Center for Infectious Disease"/>
            <person name="Wu L."/>
            <person name="Ma J."/>
        </authorList>
    </citation>
    <scope>NUCLEOTIDE SEQUENCE [LARGE SCALE GENOMIC DNA]</scope>
    <source>
        <strain evidence="3">CGMCC 4.5581</strain>
    </source>
</reference>
<evidence type="ECO:0000313" key="2">
    <source>
        <dbReference type="EMBL" id="GGL85436.1"/>
    </source>
</evidence>
<proteinExistence type="predicted"/>
<name>A0ABQ2GC43_9ACTN</name>
<feature type="transmembrane region" description="Helical" evidence="1">
    <location>
        <begin position="16"/>
        <end position="37"/>
    </location>
</feature>
<dbReference type="Proteomes" id="UP000648663">
    <property type="component" value="Unassembled WGS sequence"/>
</dbReference>
<keyword evidence="1" id="KW-1133">Transmembrane helix</keyword>
<dbReference type="EMBL" id="BMMI01000017">
    <property type="protein sequence ID" value="GGL85436.1"/>
    <property type="molecule type" value="Genomic_DNA"/>
</dbReference>
<organism evidence="2 3">
    <name type="scientific">Modestobacter marinus</name>
    <dbReference type="NCBI Taxonomy" id="477641"/>
    <lineage>
        <taxon>Bacteria</taxon>
        <taxon>Bacillati</taxon>
        <taxon>Actinomycetota</taxon>
        <taxon>Actinomycetes</taxon>
        <taxon>Geodermatophilales</taxon>
        <taxon>Geodermatophilaceae</taxon>
        <taxon>Modestobacter</taxon>
    </lineage>
</organism>
<evidence type="ECO:0000313" key="3">
    <source>
        <dbReference type="Proteomes" id="UP000648663"/>
    </source>
</evidence>
<comment type="caution">
    <text evidence="2">The sequence shown here is derived from an EMBL/GenBank/DDBJ whole genome shotgun (WGS) entry which is preliminary data.</text>
</comment>
<keyword evidence="3" id="KW-1185">Reference proteome</keyword>
<gene>
    <name evidence="2" type="ORF">GCM10011589_47300</name>
</gene>
<keyword evidence="1" id="KW-0472">Membrane</keyword>
<keyword evidence="1" id="KW-0812">Transmembrane</keyword>
<sequence>MARVGPNTPKIPPRGWLLPVLVLALLTLVAVAVVLAGHPPSDVAAVIGPLSPFALLALGRRRAG</sequence>
<accession>A0ABQ2GC43</accession>
<protein>
    <submittedName>
        <fullName evidence="2">Uncharacterized protein</fullName>
    </submittedName>
</protein>